<name>A0A172TQB5_9BACT</name>
<feature type="domain" description="Glycosyltransferase 2-like" evidence="4">
    <location>
        <begin position="5"/>
        <end position="162"/>
    </location>
</feature>
<dbReference type="RefSeq" id="WP_066401333.1">
    <property type="nucleotide sequence ID" value="NZ_CP011390.1"/>
</dbReference>
<evidence type="ECO:0000256" key="3">
    <source>
        <dbReference type="ARBA" id="ARBA00022679"/>
    </source>
</evidence>
<dbReference type="Pfam" id="PF00535">
    <property type="entry name" value="Glycos_transf_2"/>
    <property type="match status" value="1"/>
</dbReference>
<sequence length="293" mass="33554">MLKVSVVIPVYGQWHLVKRNVDSLLALDGNNIEEIIIVNDCSKESNPYKFDSPLVKIISNENNLGYTGTVNKGLKIAAAQIVVLLDSDAFPIEPFIQRLTTFYSSSSVGCVGFSTVDEDGRDNGNYQFEPSITGLVIGQALAHKLRFLPFYKKKYFLPNSCAVSFHKSCLEELGYFDAVNFPVLEADVDLCMRIHRSKWDLIFTKDIVICHKGGNSYKINYKRVLLYHKSRWILLKKFNLILFPKLSKVLLNIRVRVELYVLCLLALFKEDAIDLDEKKYGRRILLKEINNYK</sequence>
<dbReference type="STRING" id="1492898.SY85_00810"/>
<reference evidence="5 6" key="2">
    <citation type="journal article" date="2016" name="Int. J. Syst. Evol. Microbiol.">
        <title>Flavisolibacter tropicus sp. nov., isolated from tropical soil.</title>
        <authorList>
            <person name="Lee J.J."/>
            <person name="Kang M.S."/>
            <person name="Kim G.S."/>
            <person name="Lee C.S."/>
            <person name="Lim S."/>
            <person name="Lee J."/>
            <person name="Roh S.H."/>
            <person name="Kang H."/>
            <person name="Ha J.M."/>
            <person name="Bae S."/>
            <person name="Jung H.Y."/>
            <person name="Kim M.K."/>
        </authorList>
    </citation>
    <scope>NUCLEOTIDE SEQUENCE [LARGE SCALE GENOMIC DNA]</scope>
    <source>
        <strain evidence="5 6">LCS9</strain>
    </source>
</reference>
<evidence type="ECO:0000259" key="4">
    <source>
        <dbReference type="Pfam" id="PF00535"/>
    </source>
</evidence>
<accession>A0A172TQB5</accession>
<evidence type="ECO:0000256" key="1">
    <source>
        <dbReference type="ARBA" id="ARBA00006739"/>
    </source>
</evidence>
<dbReference type="PANTHER" id="PTHR43179">
    <property type="entry name" value="RHAMNOSYLTRANSFERASE WBBL"/>
    <property type="match status" value="1"/>
</dbReference>
<dbReference type="InterPro" id="IPR029044">
    <property type="entry name" value="Nucleotide-diphossugar_trans"/>
</dbReference>
<gene>
    <name evidence="5" type="ORF">SY85_00810</name>
</gene>
<keyword evidence="6" id="KW-1185">Reference proteome</keyword>
<dbReference type="EMBL" id="CP011390">
    <property type="protein sequence ID" value="ANE49259.1"/>
    <property type="molecule type" value="Genomic_DNA"/>
</dbReference>
<reference evidence="6" key="1">
    <citation type="submission" date="2015-01" db="EMBL/GenBank/DDBJ databases">
        <title>Flavisolibacter sp./LCS9/ whole genome sequencing.</title>
        <authorList>
            <person name="Kim M.K."/>
            <person name="Srinivasan S."/>
            <person name="Lee J.-J."/>
        </authorList>
    </citation>
    <scope>NUCLEOTIDE SEQUENCE [LARGE SCALE GENOMIC DNA]</scope>
    <source>
        <strain evidence="6">LCS9</strain>
    </source>
</reference>
<dbReference type="SUPFAM" id="SSF53448">
    <property type="entry name" value="Nucleotide-diphospho-sugar transferases"/>
    <property type="match status" value="1"/>
</dbReference>
<dbReference type="AlphaFoldDB" id="A0A172TQB5"/>
<evidence type="ECO:0000256" key="2">
    <source>
        <dbReference type="ARBA" id="ARBA00022676"/>
    </source>
</evidence>
<proteinExistence type="inferred from homology"/>
<dbReference type="KEGG" id="fla:SY85_00810"/>
<protein>
    <recommendedName>
        <fullName evidence="4">Glycosyltransferase 2-like domain-containing protein</fullName>
    </recommendedName>
</protein>
<dbReference type="OrthoDB" id="9771846at2"/>
<dbReference type="InterPro" id="IPR001173">
    <property type="entry name" value="Glyco_trans_2-like"/>
</dbReference>
<dbReference type="PANTHER" id="PTHR43179:SF12">
    <property type="entry name" value="GALACTOFURANOSYLTRANSFERASE GLFT2"/>
    <property type="match status" value="1"/>
</dbReference>
<dbReference type="Proteomes" id="UP000077177">
    <property type="component" value="Chromosome"/>
</dbReference>
<keyword evidence="3" id="KW-0808">Transferase</keyword>
<evidence type="ECO:0000313" key="6">
    <source>
        <dbReference type="Proteomes" id="UP000077177"/>
    </source>
</evidence>
<dbReference type="Gene3D" id="3.90.550.10">
    <property type="entry name" value="Spore Coat Polysaccharide Biosynthesis Protein SpsA, Chain A"/>
    <property type="match status" value="1"/>
</dbReference>
<dbReference type="GO" id="GO:0016757">
    <property type="term" value="F:glycosyltransferase activity"/>
    <property type="evidence" value="ECO:0007669"/>
    <property type="project" value="UniProtKB-KW"/>
</dbReference>
<evidence type="ECO:0000313" key="5">
    <source>
        <dbReference type="EMBL" id="ANE49259.1"/>
    </source>
</evidence>
<organism evidence="5 6">
    <name type="scientific">Flavisolibacter tropicus</name>
    <dbReference type="NCBI Taxonomy" id="1492898"/>
    <lineage>
        <taxon>Bacteria</taxon>
        <taxon>Pseudomonadati</taxon>
        <taxon>Bacteroidota</taxon>
        <taxon>Chitinophagia</taxon>
        <taxon>Chitinophagales</taxon>
        <taxon>Chitinophagaceae</taxon>
        <taxon>Flavisolibacter</taxon>
    </lineage>
</organism>
<keyword evidence="2" id="KW-0328">Glycosyltransferase</keyword>
<comment type="similarity">
    <text evidence="1">Belongs to the glycosyltransferase 2 family.</text>
</comment>